<evidence type="ECO:0000256" key="4">
    <source>
        <dbReference type="ARBA" id="ARBA00022519"/>
    </source>
</evidence>
<dbReference type="InterPro" id="IPR027417">
    <property type="entry name" value="P-loop_NTPase"/>
</dbReference>
<dbReference type="OrthoDB" id="9802264at2"/>
<dbReference type="InterPro" id="IPR003593">
    <property type="entry name" value="AAA+_ATPase"/>
</dbReference>
<dbReference type="PROSITE" id="PS50893">
    <property type="entry name" value="ABC_TRANSPORTER_2"/>
    <property type="match status" value="1"/>
</dbReference>
<keyword evidence="7" id="KW-1278">Translocase</keyword>
<gene>
    <name evidence="12" type="ORF">SAMN05216258_11272</name>
</gene>
<dbReference type="InterPro" id="IPR008995">
    <property type="entry name" value="Mo/tungstate-bd_C_term_dom"/>
</dbReference>
<dbReference type="Pfam" id="PF03459">
    <property type="entry name" value="TOBE"/>
    <property type="match status" value="1"/>
</dbReference>
<dbReference type="InterPro" id="IPR050334">
    <property type="entry name" value="Molybdenum_import_ModC"/>
</dbReference>
<evidence type="ECO:0000256" key="5">
    <source>
        <dbReference type="ARBA" id="ARBA00022741"/>
    </source>
</evidence>
<keyword evidence="4" id="KW-0997">Cell inner membrane</keyword>
<dbReference type="InterPro" id="IPR004606">
    <property type="entry name" value="Mop_domain"/>
</dbReference>
<proteinExistence type="predicted"/>
<accession>A0A1I3N0B6</accession>
<dbReference type="InterPro" id="IPR011868">
    <property type="entry name" value="ModC_ABC_ATP-bd"/>
</dbReference>
<evidence type="ECO:0000256" key="9">
    <source>
        <dbReference type="PROSITE-ProRule" id="PRU01213"/>
    </source>
</evidence>
<dbReference type="PANTHER" id="PTHR43514">
    <property type="entry name" value="ABC TRANSPORTER I FAMILY MEMBER 10"/>
    <property type="match status" value="1"/>
</dbReference>
<dbReference type="STRING" id="1114924.SAMN05216258_11272"/>
<evidence type="ECO:0000256" key="8">
    <source>
        <dbReference type="ARBA" id="ARBA00023136"/>
    </source>
</evidence>
<keyword evidence="2" id="KW-1003">Cell membrane</keyword>
<evidence type="ECO:0000259" key="10">
    <source>
        <dbReference type="PROSITE" id="PS50893"/>
    </source>
</evidence>
<sequence length="370" mass="38931">MLSVAIRHRFGAFALDAAFEAPPGITVLFGRSGSGKSTIVNAVAGLFAPDAGRIEVDGRALFDAAAGVNLPPHRRRLGYVFQEGRLFPHLSVRRNLLYGRWFAPRKVPRAEIDRVVEMLGLGPLLERRPGALSGGEKQRVAIGRALLASPRLILADEPLAALDEARKAEILPYFERLRDEAAAPVLYVSHSAAEVARLATTVVALQAGRVIRQGPAAEVLGDPSVAPTGVRGVGAVLEARVAAHHADGLSELDAAGDRLFLPKVLQPVGATVRVRMAASEVMLSLEPPRAISALNILPGTVEAIHDGQGPGTIVSVRTRAGTVLARVTRRSAEALALAPGLPVHAIVKTVAIAPEDVGGEAHAAHQEPAR</sequence>
<evidence type="ECO:0000256" key="6">
    <source>
        <dbReference type="ARBA" id="ARBA00022840"/>
    </source>
</evidence>
<dbReference type="PROSITE" id="PS51866">
    <property type="entry name" value="MOP"/>
    <property type="match status" value="1"/>
</dbReference>
<name>A0A1I3N0B6_9RHOB</name>
<feature type="domain" description="ABC transporter" evidence="10">
    <location>
        <begin position="1"/>
        <end position="232"/>
    </location>
</feature>
<keyword evidence="1" id="KW-0813">Transport</keyword>
<evidence type="ECO:0000256" key="1">
    <source>
        <dbReference type="ARBA" id="ARBA00022448"/>
    </source>
</evidence>
<dbReference type="Gene3D" id="3.40.50.300">
    <property type="entry name" value="P-loop containing nucleotide triphosphate hydrolases"/>
    <property type="match status" value="1"/>
</dbReference>
<dbReference type="PANTHER" id="PTHR43514:SF4">
    <property type="entry name" value="ABC TRANSPORTER I FAMILY MEMBER 10"/>
    <property type="match status" value="1"/>
</dbReference>
<evidence type="ECO:0000256" key="7">
    <source>
        <dbReference type="ARBA" id="ARBA00022967"/>
    </source>
</evidence>
<evidence type="ECO:0000259" key="11">
    <source>
        <dbReference type="PROSITE" id="PS51866"/>
    </source>
</evidence>
<dbReference type="AlphaFoldDB" id="A0A1I3N0B6"/>
<dbReference type="InterPro" id="IPR003439">
    <property type="entry name" value="ABC_transporter-like_ATP-bd"/>
</dbReference>
<feature type="domain" description="Mop" evidence="11">
    <location>
        <begin position="290"/>
        <end position="356"/>
    </location>
</feature>
<keyword evidence="6 12" id="KW-0067">ATP-binding</keyword>
<evidence type="ECO:0000313" key="12">
    <source>
        <dbReference type="EMBL" id="SFJ02661.1"/>
    </source>
</evidence>
<dbReference type="NCBIfam" id="TIGR02142">
    <property type="entry name" value="modC_ABC"/>
    <property type="match status" value="1"/>
</dbReference>
<keyword evidence="3 9" id="KW-0500">Molybdenum</keyword>
<reference evidence="12 13" key="1">
    <citation type="submission" date="2016-10" db="EMBL/GenBank/DDBJ databases">
        <authorList>
            <person name="de Groot N.N."/>
        </authorList>
    </citation>
    <scope>NUCLEOTIDE SEQUENCE [LARGE SCALE GENOMIC DNA]</scope>
    <source>
        <strain evidence="12 13">CGMCC 1.11030</strain>
    </source>
</reference>
<organism evidence="12 13">
    <name type="scientific">Albimonas pacifica</name>
    <dbReference type="NCBI Taxonomy" id="1114924"/>
    <lineage>
        <taxon>Bacteria</taxon>
        <taxon>Pseudomonadati</taxon>
        <taxon>Pseudomonadota</taxon>
        <taxon>Alphaproteobacteria</taxon>
        <taxon>Rhodobacterales</taxon>
        <taxon>Paracoccaceae</taxon>
        <taxon>Albimonas</taxon>
    </lineage>
</organism>
<keyword evidence="8" id="KW-0472">Membrane</keyword>
<dbReference type="RefSeq" id="WP_092864526.1">
    <property type="nucleotide sequence ID" value="NZ_FOQH01000012.1"/>
</dbReference>
<dbReference type="InterPro" id="IPR017871">
    <property type="entry name" value="ABC_transporter-like_CS"/>
</dbReference>
<dbReference type="GO" id="GO:0015098">
    <property type="term" value="F:molybdate ion transmembrane transporter activity"/>
    <property type="evidence" value="ECO:0007669"/>
    <property type="project" value="InterPro"/>
</dbReference>
<dbReference type="Pfam" id="PF00005">
    <property type="entry name" value="ABC_tran"/>
    <property type="match status" value="1"/>
</dbReference>
<dbReference type="SMART" id="SM00382">
    <property type="entry name" value="AAA"/>
    <property type="match status" value="1"/>
</dbReference>
<keyword evidence="13" id="KW-1185">Reference proteome</keyword>
<protein>
    <submittedName>
        <fullName evidence="12">Molybdate transport system ATP-binding protein</fullName>
    </submittedName>
</protein>
<dbReference type="Gene3D" id="2.40.50.100">
    <property type="match status" value="1"/>
</dbReference>
<dbReference type="EMBL" id="FOQH01000012">
    <property type="protein sequence ID" value="SFJ02661.1"/>
    <property type="molecule type" value="Genomic_DNA"/>
</dbReference>
<evidence type="ECO:0000256" key="3">
    <source>
        <dbReference type="ARBA" id="ARBA00022505"/>
    </source>
</evidence>
<dbReference type="GO" id="GO:0016020">
    <property type="term" value="C:membrane"/>
    <property type="evidence" value="ECO:0007669"/>
    <property type="project" value="InterPro"/>
</dbReference>
<dbReference type="GO" id="GO:0140359">
    <property type="term" value="F:ABC-type transporter activity"/>
    <property type="evidence" value="ECO:0007669"/>
    <property type="project" value="InterPro"/>
</dbReference>
<dbReference type="PROSITE" id="PS00211">
    <property type="entry name" value="ABC_TRANSPORTER_1"/>
    <property type="match status" value="1"/>
</dbReference>
<dbReference type="Proteomes" id="UP000199377">
    <property type="component" value="Unassembled WGS sequence"/>
</dbReference>
<evidence type="ECO:0000313" key="13">
    <source>
        <dbReference type="Proteomes" id="UP000199377"/>
    </source>
</evidence>
<dbReference type="SUPFAM" id="SSF50331">
    <property type="entry name" value="MOP-like"/>
    <property type="match status" value="1"/>
</dbReference>
<dbReference type="GO" id="GO:0005524">
    <property type="term" value="F:ATP binding"/>
    <property type="evidence" value="ECO:0007669"/>
    <property type="project" value="UniProtKB-KW"/>
</dbReference>
<evidence type="ECO:0000256" key="2">
    <source>
        <dbReference type="ARBA" id="ARBA00022475"/>
    </source>
</evidence>
<dbReference type="InterPro" id="IPR005116">
    <property type="entry name" value="Transp-assoc_OB_typ1"/>
</dbReference>
<dbReference type="GO" id="GO:0016887">
    <property type="term" value="F:ATP hydrolysis activity"/>
    <property type="evidence" value="ECO:0007669"/>
    <property type="project" value="InterPro"/>
</dbReference>
<dbReference type="SUPFAM" id="SSF52540">
    <property type="entry name" value="P-loop containing nucleoside triphosphate hydrolases"/>
    <property type="match status" value="1"/>
</dbReference>
<keyword evidence="5" id="KW-0547">Nucleotide-binding</keyword>